<dbReference type="GO" id="GO:0046872">
    <property type="term" value="F:metal ion binding"/>
    <property type="evidence" value="ECO:0007669"/>
    <property type="project" value="UniProtKB-KW"/>
</dbReference>
<evidence type="ECO:0000256" key="2">
    <source>
        <dbReference type="ARBA" id="ARBA00011044"/>
    </source>
</evidence>
<dbReference type="PANTHER" id="PTHR30405">
    <property type="entry name" value="TRANSPOSASE"/>
    <property type="match status" value="1"/>
</dbReference>
<dbReference type="InterPro" id="IPR010095">
    <property type="entry name" value="Cas12f1-like_TNB"/>
</dbReference>
<dbReference type="Pfam" id="PF01385">
    <property type="entry name" value="OrfB_IS605"/>
    <property type="match status" value="1"/>
</dbReference>
<evidence type="ECO:0000256" key="5">
    <source>
        <dbReference type="ARBA" id="ARBA00022833"/>
    </source>
</evidence>
<keyword evidence="13" id="KW-1185">Reference proteome</keyword>
<dbReference type="HOGENOM" id="CLU_032903_0_0_3"/>
<dbReference type="InterPro" id="IPR001959">
    <property type="entry name" value="Transposase"/>
</dbReference>
<dbReference type="PATRIC" id="fig|179408.3.peg.5639"/>
<evidence type="ECO:0000313" key="13">
    <source>
        <dbReference type="Proteomes" id="UP000010478"/>
    </source>
</evidence>
<accession>K9VL63</accession>
<feature type="region of interest" description="Disordered" evidence="8">
    <location>
        <begin position="210"/>
        <end position="232"/>
    </location>
</feature>
<dbReference type="STRING" id="179408.Osc7112_4543"/>
<evidence type="ECO:0000256" key="8">
    <source>
        <dbReference type="SAM" id="MobiDB-lite"/>
    </source>
</evidence>
<dbReference type="GO" id="GO:0006310">
    <property type="term" value="P:DNA recombination"/>
    <property type="evidence" value="ECO:0007669"/>
    <property type="project" value="UniProtKB-KW"/>
</dbReference>
<dbReference type="InterPro" id="IPR051399">
    <property type="entry name" value="RNA-guided_DNA_endo/Transpos"/>
</dbReference>
<evidence type="ECO:0000256" key="4">
    <source>
        <dbReference type="ARBA" id="ARBA00022723"/>
    </source>
</evidence>
<dbReference type="GO" id="GO:0032196">
    <property type="term" value="P:transposition"/>
    <property type="evidence" value="ECO:0007669"/>
    <property type="project" value="UniProtKB-KW"/>
</dbReference>
<dbReference type="Proteomes" id="UP000010478">
    <property type="component" value="Chromosome"/>
</dbReference>
<dbReference type="NCBIfam" id="NF040570">
    <property type="entry name" value="guided_TnpB"/>
    <property type="match status" value="1"/>
</dbReference>
<name>K9VL63_9CYAN</name>
<dbReference type="RefSeq" id="WP_015178078.1">
    <property type="nucleotide sequence ID" value="NC_019729.1"/>
</dbReference>
<dbReference type="Pfam" id="PF07282">
    <property type="entry name" value="Cas12f1-like_TNB"/>
    <property type="match status" value="1"/>
</dbReference>
<keyword evidence="5" id="KW-0862">Zinc</keyword>
<protein>
    <submittedName>
        <fullName evidence="12">Transposase, IS605 OrfB family</fullName>
    </submittedName>
</protein>
<feature type="domain" description="Probable transposase IS891/IS1136/IS1341" evidence="9">
    <location>
        <begin position="169"/>
        <end position="278"/>
    </location>
</feature>
<dbReference type="InterPro" id="IPR021027">
    <property type="entry name" value="Transposase_put_HTH"/>
</dbReference>
<dbReference type="OrthoDB" id="443538at2"/>
<gene>
    <name evidence="12" type="ORF">Osc7112_4543</name>
</gene>
<dbReference type="eggNOG" id="COG0675">
    <property type="taxonomic scope" value="Bacteria"/>
</dbReference>
<keyword evidence="3" id="KW-0815">Transposition</keyword>
<keyword evidence="4" id="KW-0479">Metal-binding</keyword>
<proteinExistence type="inferred from homology"/>
<evidence type="ECO:0000256" key="3">
    <source>
        <dbReference type="ARBA" id="ARBA00022578"/>
    </source>
</evidence>
<evidence type="ECO:0000259" key="9">
    <source>
        <dbReference type="Pfam" id="PF01385"/>
    </source>
</evidence>
<feature type="domain" description="Transposase putative helix-turn-helix" evidence="11">
    <location>
        <begin position="1"/>
        <end position="47"/>
    </location>
</feature>
<dbReference type="KEGG" id="oni:Osc7112_4543"/>
<reference evidence="12 13" key="1">
    <citation type="submission" date="2012-05" db="EMBL/GenBank/DDBJ databases">
        <title>Finished chromosome of genome of Oscillatoria sp. PCC 7112.</title>
        <authorList>
            <consortium name="US DOE Joint Genome Institute"/>
            <person name="Gugger M."/>
            <person name="Coursin T."/>
            <person name="Rippka R."/>
            <person name="Tandeau De Marsac N."/>
            <person name="Huntemann M."/>
            <person name="Wei C.-L."/>
            <person name="Han J."/>
            <person name="Detter J.C."/>
            <person name="Han C."/>
            <person name="Tapia R."/>
            <person name="Davenport K."/>
            <person name="Daligault H."/>
            <person name="Erkkila T."/>
            <person name="Gu W."/>
            <person name="Munk A.C.C."/>
            <person name="Teshima H."/>
            <person name="Xu Y."/>
            <person name="Chain P."/>
            <person name="Chen A."/>
            <person name="Krypides N."/>
            <person name="Mavromatis K."/>
            <person name="Markowitz V."/>
            <person name="Szeto E."/>
            <person name="Ivanova N."/>
            <person name="Mikhailova N."/>
            <person name="Ovchinnikova G."/>
            <person name="Pagani I."/>
            <person name="Pati A."/>
            <person name="Goodwin L."/>
            <person name="Peters L."/>
            <person name="Pitluck S."/>
            <person name="Woyke T."/>
            <person name="Kerfeld C."/>
        </authorList>
    </citation>
    <scope>NUCLEOTIDE SEQUENCE [LARGE SCALE GENOMIC DNA]</scope>
    <source>
        <strain evidence="12 13">PCC 7112</strain>
    </source>
</reference>
<evidence type="ECO:0000256" key="7">
    <source>
        <dbReference type="ARBA" id="ARBA00023172"/>
    </source>
</evidence>
<dbReference type="PANTHER" id="PTHR30405:SF25">
    <property type="entry name" value="RNA-GUIDED DNA ENDONUCLEASE INSQ-RELATED"/>
    <property type="match status" value="1"/>
</dbReference>
<dbReference type="GO" id="GO:0003677">
    <property type="term" value="F:DNA binding"/>
    <property type="evidence" value="ECO:0007669"/>
    <property type="project" value="UniProtKB-KW"/>
</dbReference>
<dbReference type="AlphaFoldDB" id="K9VL63"/>
<dbReference type="EMBL" id="CP003614">
    <property type="protein sequence ID" value="AFZ08838.1"/>
    <property type="molecule type" value="Genomic_DNA"/>
</dbReference>
<evidence type="ECO:0000313" key="12">
    <source>
        <dbReference type="EMBL" id="AFZ08838.1"/>
    </source>
</evidence>
<comment type="similarity">
    <text evidence="2">In the N-terminal section; belongs to the transposase 2 family.</text>
</comment>
<sequence length="408" mass="45796">MLRKVVKVRLYPTDRQSQHLAQSFGCARWWWNYALNKSIEVYQETGKGLGQSALNALLPALKKEYEWLSDCYSQVLQAATLNLTTACKNFFDKRAQFPKFKSKKHKQSIQYPQNVQVVSDSELKFPKLGVVKAKLHRPIDGKIKTVTVSQNPSGKYFAAILFEIEGKNPEFSTSGKIAGIDLGLKHFAIAADGTKISKFENPKHFVKHQQNLKRKQQKLARKKDGSNSRKKAKNLVAKVHERVANCRQDFLHKLSGKLVNKNQVVIVENLHVKGMVRNHCLAKAMSDAGWGMFVNFLSYKLDRKGGRLVEIDRWFPSSKTCSVCLHQVSEMSLEVREWTCSHCGTHHDRDGNAATNIRNEGIRMLKTDGTAVSAVGGKVSPKVGRKSNLRHSPTKTEAHAVCDSISAG</sequence>
<evidence type="ECO:0000259" key="11">
    <source>
        <dbReference type="Pfam" id="PF12323"/>
    </source>
</evidence>
<evidence type="ECO:0000256" key="6">
    <source>
        <dbReference type="ARBA" id="ARBA00023125"/>
    </source>
</evidence>
<comment type="similarity">
    <text evidence="1">In the C-terminal section; belongs to the transposase 35 family.</text>
</comment>
<dbReference type="Pfam" id="PF12323">
    <property type="entry name" value="HTH_OrfB_IS605"/>
    <property type="match status" value="1"/>
</dbReference>
<evidence type="ECO:0000256" key="1">
    <source>
        <dbReference type="ARBA" id="ARBA00008761"/>
    </source>
</evidence>
<dbReference type="NCBIfam" id="TIGR01766">
    <property type="entry name" value="IS200/IS605 family accessory protein TnpB-like domain"/>
    <property type="match status" value="1"/>
</dbReference>
<keyword evidence="7" id="KW-0233">DNA recombination</keyword>
<feature type="compositionally biased region" description="Basic residues" evidence="8">
    <location>
        <begin position="210"/>
        <end position="221"/>
    </location>
</feature>
<keyword evidence="6" id="KW-0238">DNA-binding</keyword>
<evidence type="ECO:0000259" key="10">
    <source>
        <dbReference type="Pfam" id="PF07282"/>
    </source>
</evidence>
<feature type="domain" description="Cas12f1-like TNB" evidence="10">
    <location>
        <begin position="290"/>
        <end position="357"/>
    </location>
</feature>
<organism evidence="12 13">
    <name type="scientific">Phormidium nigroviride PCC 7112</name>
    <dbReference type="NCBI Taxonomy" id="179408"/>
    <lineage>
        <taxon>Bacteria</taxon>
        <taxon>Bacillati</taxon>
        <taxon>Cyanobacteriota</taxon>
        <taxon>Cyanophyceae</taxon>
        <taxon>Oscillatoriophycideae</taxon>
        <taxon>Oscillatoriales</taxon>
        <taxon>Oscillatoriaceae</taxon>
        <taxon>Phormidium</taxon>
    </lineage>
</organism>